<feature type="transmembrane region" description="Helical" evidence="7">
    <location>
        <begin position="94"/>
        <end position="115"/>
    </location>
</feature>
<evidence type="ECO:0000259" key="8">
    <source>
        <dbReference type="Pfam" id="PF00892"/>
    </source>
</evidence>
<feature type="transmembrane region" description="Helical" evidence="7">
    <location>
        <begin position="37"/>
        <end position="54"/>
    </location>
</feature>
<comment type="caution">
    <text evidence="9">The sequence shown here is derived from an EMBL/GenBank/DDBJ whole genome shotgun (WGS) entry which is preliminary data.</text>
</comment>
<reference evidence="9 10" key="1">
    <citation type="submission" date="2020-08" db="EMBL/GenBank/DDBJ databases">
        <title>A Genomic Blueprint of the Chicken Gut Microbiome.</title>
        <authorList>
            <person name="Gilroy R."/>
            <person name="Ravi A."/>
            <person name="Getino M."/>
            <person name="Pursley I."/>
            <person name="Horton D.L."/>
            <person name="Alikhan N.-F."/>
            <person name="Baker D."/>
            <person name="Gharbi K."/>
            <person name="Hall N."/>
            <person name="Watson M."/>
            <person name="Adriaenssens E.M."/>
            <person name="Foster-Nyarko E."/>
            <person name="Jarju S."/>
            <person name="Secka A."/>
            <person name="Antonio M."/>
            <person name="Oren A."/>
            <person name="Chaudhuri R."/>
            <person name="La Ragione R.M."/>
            <person name="Hildebrand F."/>
            <person name="Pallen M.J."/>
        </authorList>
    </citation>
    <scope>NUCLEOTIDE SEQUENCE [LARGE SCALE GENOMIC DNA]</scope>
    <source>
        <strain evidence="9 10">Sa1YVA6</strain>
    </source>
</reference>
<accession>A0ABR8XSX6</accession>
<comment type="similarity">
    <text evidence="2">Belongs to the EamA transporter family.</text>
</comment>
<gene>
    <name evidence="9" type="ORF">H9632_18405</name>
</gene>
<keyword evidence="5 7" id="KW-1133">Transmembrane helix</keyword>
<feature type="transmembrane region" description="Helical" evidence="7">
    <location>
        <begin position="184"/>
        <end position="205"/>
    </location>
</feature>
<sequence length="293" mass="32008">MKYPPQLLLILATLLWGGNFVIGRAVAGEIPPITLAFLRWVVAFAVFFPIAYQRTRKEWNTLKQNWGAVIMLALTGVASFNTLVYIGLYDTTSINASLMNSSTPIVIYILSFIFLKERLTKYQLAGTMLSLIGVLFIISGGSLQSLLGFSFNKGDLIVLVAVCCWSIYSLLIKKYAGRLPGYSTFLVTIAIGALMLLPFTLYELLTTSQTIVWSTTTIGAIFYVGVIASIVAFLSWNTGVVALGVNKAGIYLNFIPLFASIFAVIFLNEKLLLAQLIGGVTIIVGVFISSIKK</sequence>
<comment type="subcellular location">
    <subcellularLocation>
        <location evidence="1">Cell membrane</location>
        <topology evidence="1">Multi-pass membrane protein</topology>
    </subcellularLocation>
</comment>
<dbReference type="SUPFAM" id="SSF103481">
    <property type="entry name" value="Multidrug resistance efflux transporter EmrE"/>
    <property type="match status" value="2"/>
</dbReference>
<keyword evidence="3" id="KW-1003">Cell membrane</keyword>
<protein>
    <submittedName>
        <fullName evidence="9">DMT family transporter</fullName>
    </submittedName>
</protein>
<evidence type="ECO:0000256" key="1">
    <source>
        <dbReference type="ARBA" id="ARBA00004651"/>
    </source>
</evidence>
<feature type="transmembrane region" description="Helical" evidence="7">
    <location>
        <begin position="211"/>
        <end position="236"/>
    </location>
</feature>
<evidence type="ECO:0000313" key="9">
    <source>
        <dbReference type="EMBL" id="MBD8035035.1"/>
    </source>
</evidence>
<feature type="transmembrane region" description="Helical" evidence="7">
    <location>
        <begin position="66"/>
        <end position="88"/>
    </location>
</feature>
<feature type="domain" description="EamA" evidence="8">
    <location>
        <begin position="7"/>
        <end position="138"/>
    </location>
</feature>
<proteinExistence type="inferred from homology"/>
<feature type="transmembrane region" description="Helical" evidence="7">
    <location>
        <begin position="248"/>
        <end position="267"/>
    </location>
</feature>
<feature type="domain" description="EamA" evidence="8">
    <location>
        <begin position="153"/>
        <end position="290"/>
    </location>
</feature>
<dbReference type="RefSeq" id="WP_191705513.1">
    <property type="nucleotide sequence ID" value="NZ_JACSPW010000031.1"/>
</dbReference>
<evidence type="ECO:0000256" key="7">
    <source>
        <dbReference type="SAM" id="Phobius"/>
    </source>
</evidence>
<dbReference type="PANTHER" id="PTHR32322:SF18">
    <property type="entry name" value="S-ADENOSYLMETHIONINE_S-ADENOSYLHOMOCYSTEINE TRANSPORTER"/>
    <property type="match status" value="1"/>
</dbReference>
<evidence type="ECO:0000256" key="4">
    <source>
        <dbReference type="ARBA" id="ARBA00022692"/>
    </source>
</evidence>
<organism evidence="9 10">
    <name type="scientific">Solibacillus merdavium</name>
    <dbReference type="NCBI Taxonomy" id="2762218"/>
    <lineage>
        <taxon>Bacteria</taxon>
        <taxon>Bacillati</taxon>
        <taxon>Bacillota</taxon>
        <taxon>Bacilli</taxon>
        <taxon>Bacillales</taxon>
        <taxon>Caryophanaceae</taxon>
        <taxon>Solibacillus</taxon>
    </lineage>
</organism>
<evidence type="ECO:0000256" key="5">
    <source>
        <dbReference type="ARBA" id="ARBA00022989"/>
    </source>
</evidence>
<keyword evidence="6 7" id="KW-0472">Membrane</keyword>
<keyword evidence="10" id="KW-1185">Reference proteome</keyword>
<evidence type="ECO:0000313" key="10">
    <source>
        <dbReference type="Proteomes" id="UP000600565"/>
    </source>
</evidence>
<feature type="transmembrane region" description="Helical" evidence="7">
    <location>
        <begin position="127"/>
        <end position="150"/>
    </location>
</feature>
<evidence type="ECO:0000256" key="3">
    <source>
        <dbReference type="ARBA" id="ARBA00022475"/>
    </source>
</evidence>
<dbReference type="Gene3D" id="1.10.3730.20">
    <property type="match status" value="1"/>
</dbReference>
<dbReference type="InterPro" id="IPR000620">
    <property type="entry name" value="EamA_dom"/>
</dbReference>
<dbReference type="Proteomes" id="UP000600565">
    <property type="component" value="Unassembled WGS sequence"/>
</dbReference>
<dbReference type="Pfam" id="PF00892">
    <property type="entry name" value="EamA"/>
    <property type="match status" value="2"/>
</dbReference>
<dbReference type="EMBL" id="JACSPW010000031">
    <property type="protein sequence ID" value="MBD8035035.1"/>
    <property type="molecule type" value="Genomic_DNA"/>
</dbReference>
<feature type="transmembrane region" description="Helical" evidence="7">
    <location>
        <begin position="273"/>
        <end position="291"/>
    </location>
</feature>
<feature type="transmembrane region" description="Helical" evidence="7">
    <location>
        <begin position="156"/>
        <end position="172"/>
    </location>
</feature>
<dbReference type="PANTHER" id="PTHR32322">
    <property type="entry name" value="INNER MEMBRANE TRANSPORTER"/>
    <property type="match status" value="1"/>
</dbReference>
<evidence type="ECO:0000256" key="6">
    <source>
        <dbReference type="ARBA" id="ARBA00023136"/>
    </source>
</evidence>
<evidence type="ECO:0000256" key="2">
    <source>
        <dbReference type="ARBA" id="ARBA00007362"/>
    </source>
</evidence>
<keyword evidence="4 7" id="KW-0812">Transmembrane</keyword>
<dbReference type="InterPro" id="IPR050638">
    <property type="entry name" value="AA-Vitamin_Transporters"/>
</dbReference>
<dbReference type="InterPro" id="IPR037185">
    <property type="entry name" value="EmrE-like"/>
</dbReference>
<name>A0ABR8XSX6_9BACL</name>